<dbReference type="EMBL" id="JAAEDI010000004">
    <property type="protein sequence ID" value="MBR0648866.1"/>
    <property type="molecule type" value="Genomic_DNA"/>
</dbReference>
<proteinExistence type="predicted"/>
<organism evidence="5 6">
    <name type="scientific">Neoroseomonas terrae</name>
    <dbReference type="NCBI Taxonomy" id="424799"/>
    <lineage>
        <taxon>Bacteria</taxon>
        <taxon>Pseudomonadati</taxon>
        <taxon>Pseudomonadota</taxon>
        <taxon>Alphaproteobacteria</taxon>
        <taxon>Acetobacterales</taxon>
        <taxon>Acetobacteraceae</taxon>
        <taxon>Neoroseomonas</taxon>
    </lineage>
</organism>
<dbReference type="PRINTS" id="PR00035">
    <property type="entry name" value="HTHGNTR"/>
</dbReference>
<keyword evidence="3" id="KW-0804">Transcription</keyword>
<protein>
    <submittedName>
        <fullName evidence="5">GntR family transcriptional regulator</fullName>
    </submittedName>
</protein>
<dbReference type="PANTHER" id="PTHR44846:SF1">
    <property type="entry name" value="MANNOSYL-D-GLYCERATE TRANSPORT_METABOLISM SYSTEM REPRESSOR MNGR-RELATED"/>
    <property type="match status" value="1"/>
</dbReference>
<dbReference type="CDD" id="cd07377">
    <property type="entry name" value="WHTH_GntR"/>
    <property type="match status" value="1"/>
</dbReference>
<dbReference type="PANTHER" id="PTHR44846">
    <property type="entry name" value="MANNOSYL-D-GLYCERATE TRANSPORT/METABOLISM SYSTEM REPRESSOR MNGR-RELATED"/>
    <property type="match status" value="1"/>
</dbReference>
<dbReference type="SUPFAM" id="SSF46785">
    <property type="entry name" value="Winged helix' DNA-binding domain"/>
    <property type="match status" value="1"/>
</dbReference>
<feature type="domain" description="HTH gntR-type" evidence="4">
    <location>
        <begin position="30"/>
        <end position="98"/>
    </location>
</feature>
<gene>
    <name evidence="5" type="ORF">GXW78_04280</name>
</gene>
<dbReference type="Proteomes" id="UP000698752">
    <property type="component" value="Unassembled WGS sequence"/>
</dbReference>
<evidence type="ECO:0000256" key="2">
    <source>
        <dbReference type="ARBA" id="ARBA00023125"/>
    </source>
</evidence>
<keyword evidence="2" id="KW-0238">DNA-binding</keyword>
<evidence type="ECO:0000259" key="4">
    <source>
        <dbReference type="PROSITE" id="PS50949"/>
    </source>
</evidence>
<evidence type="ECO:0000256" key="1">
    <source>
        <dbReference type="ARBA" id="ARBA00023015"/>
    </source>
</evidence>
<evidence type="ECO:0000313" key="6">
    <source>
        <dbReference type="Proteomes" id="UP000698752"/>
    </source>
</evidence>
<dbReference type="InterPro" id="IPR011663">
    <property type="entry name" value="UTRA"/>
</dbReference>
<dbReference type="InterPro" id="IPR000524">
    <property type="entry name" value="Tscrpt_reg_HTH_GntR"/>
</dbReference>
<dbReference type="Pfam" id="PF07702">
    <property type="entry name" value="UTRA"/>
    <property type="match status" value="1"/>
</dbReference>
<dbReference type="Gene3D" id="1.10.10.10">
    <property type="entry name" value="Winged helix-like DNA-binding domain superfamily/Winged helix DNA-binding domain"/>
    <property type="match status" value="1"/>
</dbReference>
<keyword evidence="1" id="KW-0805">Transcription regulation</keyword>
<dbReference type="SMART" id="SM00345">
    <property type="entry name" value="HTH_GNTR"/>
    <property type="match status" value="1"/>
</dbReference>
<accession>A0ABS5ECX9</accession>
<dbReference type="InterPro" id="IPR036390">
    <property type="entry name" value="WH_DNA-bd_sf"/>
</dbReference>
<dbReference type="Gene3D" id="3.40.1410.10">
    <property type="entry name" value="Chorismate lyase-like"/>
    <property type="match status" value="1"/>
</dbReference>
<dbReference type="SMART" id="SM00866">
    <property type="entry name" value="UTRA"/>
    <property type="match status" value="1"/>
</dbReference>
<dbReference type="InterPro" id="IPR050679">
    <property type="entry name" value="Bact_HTH_transcr_reg"/>
</dbReference>
<evidence type="ECO:0000313" key="5">
    <source>
        <dbReference type="EMBL" id="MBR0648866.1"/>
    </source>
</evidence>
<dbReference type="SUPFAM" id="SSF64288">
    <property type="entry name" value="Chorismate lyase-like"/>
    <property type="match status" value="1"/>
</dbReference>
<sequence length="270" mass="28312">MNRARRGRPAPSLAAPAAVTDAAQLLAGSQPLYASVATALAAEILDGRRPVGTLLPTEQELCQSFGVSRSTVRQALRRLGELGLVAGAQGVGTRVVADQPRGQYVLAVQSVTDVMGYAARARLEIGGRETVTADALLADRIGCQPGSRWVHVSGLRRPAEGRGIISICDLYIADEFAELAMSDELAATPAYRLIARRRGIAVEAVEQDIGAIALDTAQAAALGVAEGSPGLHIRRQFFAAAGKLIEATTNIHAAAEHFVYSLRLGAPEDA</sequence>
<comment type="caution">
    <text evidence="5">The sequence shown here is derived from an EMBL/GenBank/DDBJ whole genome shotgun (WGS) entry which is preliminary data.</text>
</comment>
<evidence type="ECO:0000256" key="3">
    <source>
        <dbReference type="ARBA" id="ARBA00023163"/>
    </source>
</evidence>
<dbReference type="InterPro" id="IPR036388">
    <property type="entry name" value="WH-like_DNA-bd_sf"/>
</dbReference>
<name>A0ABS5ECX9_9PROT</name>
<dbReference type="PROSITE" id="PS50949">
    <property type="entry name" value="HTH_GNTR"/>
    <property type="match status" value="1"/>
</dbReference>
<dbReference type="Pfam" id="PF00392">
    <property type="entry name" value="GntR"/>
    <property type="match status" value="1"/>
</dbReference>
<keyword evidence="6" id="KW-1185">Reference proteome</keyword>
<reference evidence="6" key="1">
    <citation type="journal article" date="2021" name="Syst. Appl. Microbiol.">
        <title>Roseomonas hellenica sp. nov., isolated from roots of wild-growing Alkanna tinctoria.</title>
        <authorList>
            <person name="Rat A."/>
            <person name="Naranjo H.D."/>
            <person name="Lebbe L."/>
            <person name="Cnockaert M."/>
            <person name="Krigas N."/>
            <person name="Grigoriadou K."/>
            <person name="Maloupa E."/>
            <person name="Willems A."/>
        </authorList>
    </citation>
    <scope>NUCLEOTIDE SEQUENCE [LARGE SCALE GENOMIC DNA]</scope>
    <source>
        <strain evidence="6">LMG 31159</strain>
    </source>
</reference>
<dbReference type="InterPro" id="IPR028978">
    <property type="entry name" value="Chorismate_lyase_/UTRA_dom_sf"/>
</dbReference>